<proteinExistence type="predicted"/>
<accession>A0ABS1MZC3</accession>
<organism evidence="1 2">
    <name type="scientific">Streptomyces siderophoricus</name>
    <dbReference type="NCBI Taxonomy" id="2802281"/>
    <lineage>
        <taxon>Bacteria</taxon>
        <taxon>Bacillati</taxon>
        <taxon>Actinomycetota</taxon>
        <taxon>Actinomycetes</taxon>
        <taxon>Kitasatosporales</taxon>
        <taxon>Streptomycetaceae</taxon>
        <taxon>Streptomyces</taxon>
    </lineage>
</organism>
<dbReference type="EMBL" id="JAERRI010000017">
    <property type="protein sequence ID" value="MBL1093138.1"/>
    <property type="molecule type" value="Genomic_DNA"/>
</dbReference>
<reference evidence="1 2" key="1">
    <citation type="submission" date="2021-01" db="EMBL/GenBank/DDBJ databases">
        <title>WGS of actinomycetes isolated from Thailand.</title>
        <authorList>
            <person name="Thawai C."/>
        </authorList>
    </citation>
    <scope>NUCLEOTIDE SEQUENCE [LARGE SCALE GENOMIC DNA]</scope>
    <source>
        <strain evidence="1 2">CH9-7</strain>
    </source>
</reference>
<gene>
    <name evidence="1" type="ORF">JK360_27890</name>
</gene>
<sequence>MNEGDLEDLDVDGAQVFACMLSLADHPESAQFWWQFAAGAGNRAAAYCLHLIARRLQDCAQHR</sequence>
<evidence type="ECO:0000313" key="2">
    <source>
        <dbReference type="Proteomes" id="UP000629371"/>
    </source>
</evidence>
<evidence type="ECO:0000313" key="1">
    <source>
        <dbReference type="EMBL" id="MBL1093138.1"/>
    </source>
</evidence>
<comment type="caution">
    <text evidence="1">The sequence shown here is derived from an EMBL/GenBank/DDBJ whole genome shotgun (WGS) entry which is preliminary data.</text>
</comment>
<dbReference type="Proteomes" id="UP000629371">
    <property type="component" value="Unassembled WGS sequence"/>
</dbReference>
<protein>
    <submittedName>
        <fullName evidence="1">Uncharacterized protein</fullName>
    </submittedName>
</protein>
<dbReference type="RefSeq" id="WP_201808682.1">
    <property type="nucleotide sequence ID" value="NZ_JAERRI010000017.1"/>
</dbReference>
<keyword evidence="2" id="KW-1185">Reference proteome</keyword>
<name>A0ABS1MZC3_9ACTN</name>